<gene>
    <name evidence="1" type="ORF">LC087_05975</name>
</gene>
<sequence>MSEVHKEITKHSNSQHQHVKSFLHLEQLRETLIDEAVSLCRQNKPFDVQKINQVTKEMNHLSQRGIVPTRKMVTPEMVHEYVKKKFL</sequence>
<dbReference type="Pfam" id="PF10752">
    <property type="entry name" value="DUF2533"/>
    <property type="match status" value="1"/>
</dbReference>
<evidence type="ECO:0000313" key="2">
    <source>
        <dbReference type="Proteomes" id="UP001197974"/>
    </source>
</evidence>
<keyword evidence="2" id="KW-1185">Reference proteome</keyword>
<protein>
    <submittedName>
        <fullName evidence="1">YpbS family protein</fullName>
    </submittedName>
</protein>
<dbReference type="EMBL" id="CP129013">
    <property type="protein sequence ID" value="WLR43687.1"/>
    <property type="molecule type" value="Genomic_DNA"/>
</dbReference>
<accession>A0ABY9JWA9</accession>
<reference evidence="1 2" key="1">
    <citation type="submission" date="2023-06" db="EMBL/GenBank/DDBJ databases">
        <title>Five Gram-positive bacteria isolated from mangrove sediments in Shenzhen, Guangdong, China.</title>
        <authorList>
            <person name="Yu S."/>
            <person name="Zheng W."/>
            <person name="Huang Y."/>
        </authorList>
    </citation>
    <scope>NUCLEOTIDE SEQUENCE [LARGE SCALE GENOMIC DNA]</scope>
    <source>
        <strain evidence="1 2">SaN35-3</strain>
    </source>
</reference>
<name>A0ABY9JWA9_9BACI</name>
<dbReference type="InterPro" id="IPR019688">
    <property type="entry name" value="DUF2533"/>
</dbReference>
<proteinExistence type="predicted"/>
<evidence type="ECO:0000313" key="1">
    <source>
        <dbReference type="EMBL" id="WLR43687.1"/>
    </source>
</evidence>
<organism evidence="1 2">
    <name type="scientific">Bacillus carboniphilus</name>
    <dbReference type="NCBI Taxonomy" id="86663"/>
    <lineage>
        <taxon>Bacteria</taxon>
        <taxon>Bacillati</taxon>
        <taxon>Bacillota</taxon>
        <taxon>Bacilli</taxon>
        <taxon>Bacillales</taxon>
        <taxon>Bacillaceae</taxon>
        <taxon>Bacillus</taxon>
    </lineage>
</organism>
<dbReference type="RefSeq" id="WP_226538497.1">
    <property type="nucleotide sequence ID" value="NZ_CP129013.1"/>
</dbReference>
<dbReference type="Proteomes" id="UP001197974">
    <property type="component" value="Chromosome"/>
</dbReference>